<dbReference type="CDD" id="cd09159">
    <property type="entry name" value="PLDc_ybhO_like_2"/>
    <property type="match status" value="1"/>
</dbReference>
<feature type="domain" description="PLD phosphodiesterase" evidence="1">
    <location>
        <begin position="282"/>
        <end position="309"/>
    </location>
</feature>
<name>A0A411HJK7_9GAMM</name>
<evidence type="ECO:0000313" key="3">
    <source>
        <dbReference type="Proteomes" id="UP000291562"/>
    </source>
</evidence>
<dbReference type="AlphaFoldDB" id="A0A411HJK7"/>
<organism evidence="2 3">
    <name type="scientific">Pseudolysobacter antarcticus</name>
    <dbReference type="NCBI Taxonomy" id="2511995"/>
    <lineage>
        <taxon>Bacteria</taxon>
        <taxon>Pseudomonadati</taxon>
        <taxon>Pseudomonadota</taxon>
        <taxon>Gammaproteobacteria</taxon>
        <taxon>Lysobacterales</taxon>
        <taxon>Rhodanobacteraceae</taxon>
        <taxon>Pseudolysobacter</taxon>
    </lineage>
</organism>
<dbReference type="SMART" id="SM00155">
    <property type="entry name" value="PLDc"/>
    <property type="match status" value="2"/>
</dbReference>
<dbReference type="InterPro" id="IPR001736">
    <property type="entry name" value="PLipase_D/transphosphatidylase"/>
</dbReference>
<dbReference type="PROSITE" id="PS50035">
    <property type="entry name" value="PLD"/>
    <property type="match status" value="2"/>
</dbReference>
<evidence type="ECO:0000313" key="2">
    <source>
        <dbReference type="EMBL" id="QBB70719.1"/>
    </source>
</evidence>
<dbReference type="Proteomes" id="UP000291562">
    <property type="component" value="Chromosome"/>
</dbReference>
<dbReference type="SUPFAM" id="SSF56024">
    <property type="entry name" value="Phospholipase D/nuclease"/>
    <property type="match status" value="2"/>
</dbReference>
<dbReference type="Pfam" id="PF13091">
    <property type="entry name" value="PLDc_2"/>
    <property type="match status" value="2"/>
</dbReference>
<dbReference type="KEGG" id="xbc:ELE36_10290"/>
<reference evidence="2 3" key="1">
    <citation type="submission" date="2019-01" db="EMBL/GenBank/DDBJ databases">
        <title>Pseudolysobacter antarctica gen. nov., sp. nov., isolated from Fildes Peninsula, Antarctica.</title>
        <authorList>
            <person name="Wei Z."/>
            <person name="Peng F."/>
        </authorList>
    </citation>
    <scope>NUCLEOTIDE SEQUENCE [LARGE SCALE GENOMIC DNA]</scope>
    <source>
        <strain evidence="2 3">AQ6-296</strain>
    </source>
</reference>
<proteinExistence type="predicted"/>
<dbReference type="PANTHER" id="PTHR21248">
    <property type="entry name" value="CARDIOLIPIN SYNTHASE"/>
    <property type="match status" value="1"/>
</dbReference>
<dbReference type="GO" id="GO:0032049">
    <property type="term" value="P:cardiolipin biosynthetic process"/>
    <property type="evidence" value="ECO:0007669"/>
    <property type="project" value="UniProtKB-ARBA"/>
</dbReference>
<dbReference type="InterPro" id="IPR025202">
    <property type="entry name" value="PLD-like_dom"/>
</dbReference>
<dbReference type="Gene3D" id="3.30.870.10">
    <property type="entry name" value="Endonuclease Chain A"/>
    <property type="match status" value="2"/>
</dbReference>
<feature type="domain" description="PLD phosphodiesterase" evidence="1">
    <location>
        <begin position="117"/>
        <end position="144"/>
    </location>
</feature>
<dbReference type="PANTHER" id="PTHR21248:SF22">
    <property type="entry name" value="PHOSPHOLIPASE D"/>
    <property type="match status" value="1"/>
</dbReference>
<dbReference type="CDD" id="cd09110">
    <property type="entry name" value="PLDc_CLS_1"/>
    <property type="match status" value="1"/>
</dbReference>
<protein>
    <submittedName>
        <fullName evidence="2">Cardiolipin synthase B</fullName>
    </submittedName>
</protein>
<dbReference type="OrthoDB" id="9762009at2"/>
<dbReference type="GO" id="GO:0030572">
    <property type="term" value="F:phosphatidyltransferase activity"/>
    <property type="evidence" value="ECO:0007669"/>
    <property type="project" value="UniProtKB-ARBA"/>
</dbReference>
<gene>
    <name evidence="2" type="ORF">ELE36_10290</name>
</gene>
<accession>A0A411HJK7</accession>
<evidence type="ECO:0000259" key="1">
    <source>
        <dbReference type="PROSITE" id="PS50035"/>
    </source>
</evidence>
<keyword evidence="3" id="KW-1185">Reference proteome</keyword>
<sequence length="312" mass="35391">MTRTTAIAKDEARPAPGPAETELFVEGDVLYAAMLTSIRNARIAIRLESYIFAGDEVGQSFAEALAERAQMGIGVRLHLDAEGARGGMSRSLLRMLCKRGVRVKWFHRWSWRHPMRYNRRNHRKLLVVDDQVAYVGGFNIHRASSRRLYGETRWRDSHVAISGPLVLQAGKLFDAFWRGERLAIPASGGSTGLAVNDTRKCGRYIRCLYLEAIATARERIYLTTPYFVPDLLMQQQLMQAARRGVDVRLLVPSRTDVPLTRWAAHDFYTALIGAGASIYEYLPRMMHAKTMTIDSKWAVLGTSNFDYRSFFL</sequence>
<dbReference type="EMBL" id="CP035704">
    <property type="protein sequence ID" value="QBB70719.1"/>
    <property type="molecule type" value="Genomic_DNA"/>
</dbReference>